<dbReference type="eggNOG" id="ENOG5032MXZ">
    <property type="taxonomic scope" value="Bacteria"/>
</dbReference>
<name>A0A076FBQ5_9BACT</name>
<evidence type="ECO:0000313" key="1">
    <source>
        <dbReference type="EMBL" id="AII14832.1"/>
    </source>
</evidence>
<organism evidence="1 2">
    <name type="scientific">Campylobacter iguaniorum</name>
    <dbReference type="NCBI Taxonomy" id="1244531"/>
    <lineage>
        <taxon>Bacteria</taxon>
        <taxon>Pseudomonadati</taxon>
        <taxon>Campylobacterota</taxon>
        <taxon>Epsilonproteobacteria</taxon>
        <taxon>Campylobacterales</taxon>
        <taxon>Campylobacteraceae</taxon>
        <taxon>Campylobacter</taxon>
    </lineage>
</organism>
<accession>A0A076FBQ5</accession>
<dbReference type="Proteomes" id="UP000028486">
    <property type="component" value="Chromosome"/>
</dbReference>
<dbReference type="OrthoDB" id="5356181at2"/>
<dbReference type="HOGENOM" id="CLU_208649_0_0_7"/>
<dbReference type="STRING" id="1244531.CIG2463D_1048"/>
<dbReference type="EMBL" id="CP009043">
    <property type="protein sequence ID" value="AII14832.1"/>
    <property type="molecule type" value="Genomic_DNA"/>
</dbReference>
<gene>
    <name evidence="1" type="ORF">CIG1485E_0995</name>
</gene>
<evidence type="ECO:0000313" key="2">
    <source>
        <dbReference type="Proteomes" id="UP000028486"/>
    </source>
</evidence>
<sequence>MKFIASFVVFFTFLYGLIALHYVSFDRTNKNAKIDELAKNIKDPRLSTTFISKDYKRFAYDK</sequence>
<dbReference type="KEGG" id="caj:CIG1485E_0995"/>
<dbReference type="AlphaFoldDB" id="A0A076FBQ5"/>
<protein>
    <submittedName>
        <fullName evidence="1">Uncharacterized protein</fullName>
    </submittedName>
</protein>
<reference evidence="2" key="1">
    <citation type="journal article" date="2014" name="Genome Announc.">
        <title>Complete Genome Sequence of Campylobacter iguaniorum Strain 1485ET, Isolated from a Bearded Dragon (Pogona vitticeps).</title>
        <authorList>
            <person name="Gilbert M.J."/>
            <person name="Miller W.G."/>
            <person name="Yee E."/>
            <person name="Kik M."/>
            <person name="Wagenaar J.A."/>
            <person name="Duim B."/>
        </authorList>
    </citation>
    <scope>NUCLEOTIDE SEQUENCE [LARGE SCALE GENOMIC DNA]</scope>
    <source>
        <strain evidence="2">1485E</strain>
    </source>
</reference>
<keyword evidence="2" id="KW-1185">Reference proteome</keyword>
<proteinExistence type="predicted"/>